<evidence type="ECO:0000256" key="1">
    <source>
        <dbReference type="SAM" id="MobiDB-lite"/>
    </source>
</evidence>
<sequence length="50" mass="5044">MNGGNSANRGRVLEQDGPRPERDLLAAIEVEPSAPTQRAEAGGVAAIGSG</sequence>
<evidence type="ECO:0000313" key="3">
    <source>
        <dbReference type="Proteomes" id="UP000830115"/>
    </source>
</evidence>
<reference evidence="2" key="1">
    <citation type="submission" date="2021-10" db="EMBL/GenBank/DDBJ databases">
        <title>Streptomyces nigrumlapis sp.nov.,an antimicrobial producing actinobacterium isolated from Black Gobi rocks.</title>
        <authorList>
            <person name="Wen Y."/>
            <person name="Zhang W."/>
            <person name="Liu X.G."/>
        </authorList>
    </citation>
    <scope>NUCLEOTIDE SEQUENCE</scope>
    <source>
        <strain evidence="2">ST13-2-2</strain>
    </source>
</reference>
<protein>
    <submittedName>
        <fullName evidence="2">Uncharacterized protein</fullName>
    </submittedName>
</protein>
<dbReference type="EMBL" id="CP086322">
    <property type="protein sequence ID" value="UQA98205.1"/>
    <property type="molecule type" value="Genomic_DNA"/>
</dbReference>
<feature type="compositionally biased region" description="Basic and acidic residues" evidence="1">
    <location>
        <begin position="11"/>
        <end position="20"/>
    </location>
</feature>
<keyword evidence="3" id="KW-1185">Reference proteome</keyword>
<accession>A0ABY4MKT0</accession>
<proteinExistence type="predicted"/>
<dbReference type="Proteomes" id="UP000830115">
    <property type="component" value="Chromosome"/>
</dbReference>
<dbReference type="RefSeq" id="WP_248869250.1">
    <property type="nucleotide sequence ID" value="NZ_CP086322.1"/>
</dbReference>
<feature type="region of interest" description="Disordered" evidence="1">
    <location>
        <begin position="31"/>
        <end position="50"/>
    </location>
</feature>
<gene>
    <name evidence="2" type="ORF">K9S39_38230</name>
</gene>
<organism evidence="2 3">
    <name type="scientific">Streptomyces halobius</name>
    <dbReference type="NCBI Taxonomy" id="2879846"/>
    <lineage>
        <taxon>Bacteria</taxon>
        <taxon>Bacillati</taxon>
        <taxon>Actinomycetota</taxon>
        <taxon>Actinomycetes</taxon>
        <taxon>Kitasatosporales</taxon>
        <taxon>Streptomycetaceae</taxon>
        <taxon>Streptomyces</taxon>
    </lineage>
</organism>
<name>A0ABY4MKT0_9ACTN</name>
<evidence type="ECO:0000313" key="2">
    <source>
        <dbReference type="EMBL" id="UQA98205.1"/>
    </source>
</evidence>
<feature type="region of interest" description="Disordered" evidence="1">
    <location>
        <begin position="1"/>
        <end position="20"/>
    </location>
</feature>